<dbReference type="InterPro" id="IPR035500">
    <property type="entry name" value="NHR-like_dom_sf"/>
</dbReference>
<comment type="subcellular location">
    <subcellularLocation>
        <location evidence="1 11">Nucleus</location>
    </subcellularLocation>
</comment>
<evidence type="ECO:0000256" key="9">
    <source>
        <dbReference type="ARBA" id="ARBA00023170"/>
    </source>
</evidence>
<dbReference type="SUPFAM" id="SSF48508">
    <property type="entry name" value="Nuclear receptor ligand-binding domain"/>
    <property type="match status" value="1"/>
</dbReference>
<evidence type="ECO:0000256" key="2">
    <source>
        <dbReference type="ARBA" id="ARBA00005993"/>
    </source>
</evidence>
<evidence type="ECO:0000313" key="14">
    <source>
        <dbReference type="EMBL" id="CAB3404926.1"/>
    </source>
</evidence>
<keyword evidence="5 11" id="KW-0862">Zinc</keyword>
<dbReference type="InterPro" id="IPR013088">
    <property type="entry name" value="Znf_NHR/GATA"/>
</dbReference>
<evidence type="ECO:0000313" key="15">
    <source>
        <dbReference type="Proteomes" id="UP000494206"/>
    </source>
</evidence>
<evidence type="ECO:0000256" key="6">
    <source>
        <dbReference type="ARBA" id="ARBA00023015"/>
    </source>
</evidence>
<dbReference type="PANTHER" id="PTHR47630:SF2">
    <property type="entry name" value="NUCLEAR HORMONE RECEPTOR FAMILY MEMBER NHR-61"/>
    <property type="match status" value="1"/>
</dbReference>
<evidence type="ECO:0000256" key="3">
    <source>
        <dbReference type="ARBA" id="ARBA00022723"/>
    </source>
</evidence>
<dbReference type="SUPFAM" id="SSF57716">
    <property type="entry name" value="Glucocorticoid receptor-like (DNA-binding domain)"/>
    <property type="match status" value="1"/>
</dbReference>
<protein>
    <recommendedName>
        <fullName evidence="16">Nuclear receptor domain-containing protein</fullName>
    </recommendedName>
</protein>
<dbReference type="Pfam" id="PF00104">
    <property type="entry name" value="Hormone_recep"/>
    <property type="match status" value="1"/>
</dbReference>
<dbReference type="AlphaFoldDB" id="A0A8S1EU93"/>
<dbReference type="Gene3D" id="1.10.565.10">
    <property type="entry name" value="Retinoid X Receptor"/>
    <property type="match status" value="1"/>
</dbReference>
<dbReference type="PRINTS" id="PR00047">
    <property type="entry name" value="STROIDFINGER"/>
</dbReference>
<dbReference type="Gene3D" id="3.30.50.10">
    <property type="entry name" value="Erythroid Transcription Factor GATA-1, subunit A"/>
    <property type="match status" value="1"/>
</dbReference>
<comment type="similarity">
    <text evidence="2 11">Belongs to the nuclear hormone receptor family.</text>
</comment>
<dbReference type="PROSITE" id="PS51843">
    <property type="entry name" value="NR_LBD"/>
    <property type="match status" value="1"/>
</dbReference>
<dbReference type="Pfam" id="PF00105">
    <property type="entry name" value="zf-C4"/>
    <property type="match status" value="1"/>
</dbReference>
<evidence type="ECO:0008006" key="16">
    <source>
        <dbReference type="Google" id="ProtNLM"/>
    </source>
</evidence>
<reference evidence="14 15" key="1">
    <citation type="submission" date="2020-04" db="EMBL/GenBank/DDBJ databases">
        <authorList>
            <person name="Laetsch R D."/>
            <person name="Stevens L."/>
            <person name="Kumar S."/>
            <person name="Blaxter L. M."/>
        </authorList>
    </citation>
    <scope>NUCLEOTIDE SEQUENCE [LARGE SCALE GENOMIC DNA]</scope>
</reference>
<dbReference type="SMART" id="SM00399">
    <property type="entry name" value="ZnF_C4"/>
    <property type="match status" value="1"/>
</dbReference>
<dbReference type="PANTHER" id="PTHR47630">
    <property type="entry name" value="NUCLEAR HORMONE RECEPTOR FAMILY-RELATED-RELATED"/>
    <property type="match status" value="1"/>
</dbReference>
<dbReference type="GO" id="GO:0000978">
    <property type="term" value="F:RNA polymerase II cis-regulatory region sequence-specific DNA binding"/>
    <property type="evidence" value="ECO:0007669"/>
    <property type="project" value="InterPro"/>
</dbReference>
<name>A0A8S1EU93_9PELO</name>
<feature type="domain" description="Nuclear receptor" evidence="12">
    <location>
        <begin position="22"/>
        <end position="97"/>
    </location>
</feature>
<evidence type="ECO:0000256" key="8">
    <source>
        <dbReference type="ARBA" id="ARBA00023163"/>
    </source>
</evidence>
<evidence type="ECO:0000256" key="10">
    <source>
        <dbReference type="ARBA" id="ARBA00023242"/>
    </source>
</evidence>
<dbReference type="OrthoDB" id="5817395at2759"/>
<dbReference type="SMART" id="SM00430">
    <property type="entry name" value="HOLI"/>
    <property type="match status" value="1"/>
</dbReference>
<feature type="domain" description="NR LBD" evidence="13">
    <location>
        <begin position="137"/>
        <end position="400"/>
    </location>
</feature>
<dbReference type="InterPro" id="IPR049636">
    <property type="entry name" value="HNF4-like_DBD"/>
</dbReference>
<evidence type="ECO:0000256" key="11">
    <source>
        <dbReference type="RuleBase" id="RU004334"/>
    </source>
</evidence>
<dbReference type="EMBL" id="CADEPM010000004">
    <property type="protein sequence ID" value="CAB3404926.1"/>
    <property type="molecule type" value="Genomic_DNA"/>
</dbReference>
<dbReference type="GO" id="GO:0005634">
    <property type="term" value="C:nucleus"/>
    <property type="evidence" value="ECO:0007669"/>
    <property type="project" value="UniProtKB-SubCell"/>
</dbReference>
<dbReference type="InterPro" id="IPR052499">
    <property type="entry name" value="C.elegans_NHRs"/>
</dbReference>
<dbReference type="InterPro" id="IPR000536">
    <property type="entry name" value="Nucl_hrmn_rcpt_lig-bd"/>
</dbReference>
<evidence type="ECO:0000259" key="12">
    <source>
        <dbReference type="PROSITE" id="PS51030"/>
    </source>
</evidence>
<keyword evidence="15" id="KW-1185">Reference proteome</keyword>
<keyword evidence="9 11" id="KW-0675">Receptor</keyword>
<keyword evidence="4 11" id="KW-0863">Zinc-finger</keyword>
<organism evidence="14 15">
    <name type="scientific">Caenorhabditis bovis</name>
    <dbReference type="NCBI Taxonomy" id="2654633"/>
    <lineage>
        <taxon>Eukaryota</taxon>
        <taxon>Metazoa</taxon>
        <taxon>Ecdysozoa</taxon>
        <taxon>Nematoda</taxon>
        <taxon>Chromadorea</taxon>
        <taxon>Rhabditida</taxon>
        <taxon>Rhabditina</taxon>
        <taxon>Rhabditomorpha</taxon>
        <taxon>Rhabditoidea</taxon>
        <taxon>Rhabditidae</taxon>
        <taxon>Peloderinae</taxon>
        <taxon>Caenorhabditis</taxon>
    </lineage>
</organism>
<dbReference type="CDD" id="cd06960">
    <property type="entry name" value="NR_DBD_HNF4A"/>
    <property type="match status" value="1"/>
</dbReference>
<dbReference type="PROSITE" id="PS00031">
    <property type="entry name" value="NUCLEAR_REC_DBD_1"/>
    <property type="match status" value="1"/>
</dbReference>
<evidence type="ECO:0000256" key="1">
    <source>
        <dbReference type="ARBA" id="ARBA00004123"/>
    </source>
</evidence>
<dbReference type="InterPro" id="IPR001628">
    <property type="entry name" value="Znf_hrmn_rcpt"/>
</dbReference>
<accession>A0A8S1EU93</accession>
<evidence type="ECO:0000256" key="7">
    <source>
        <dbReference type="ARBA" id="ARBA00023125"/>
    </source>
</evidence>
<dbReference type="Proteomes" id="UP000494206">
    <property type="component" value="Unassembled WGS sequence"/>
</dbReference>
<keyword evidence="10 11" id="KW-0539">Nucleus</keyword>
<comment type="caution">
    <text evidence="14">The sequence shown here is derived from an EMBL/GenBank/DDBJ whole genome shotgun (WGS) entry which is preliminary data.</text>
</comment>
<dbReference type="GO" id="GO:0003700">
    <property type="term" value="F:DNA-binding transcription factor activity"/>
    <property type="evidence" value="ECO:0007669"/>
    <property type="project" value="InterPro"/>
</dbReference>
<sequence length="405" mass="45673">MLVDTASTSRSPTPRIASKRDSLTCMVCGDAALGKHYGVIACNGCKGFFRRSIWKNRTYACRFGGKCKVAKEQRNACRACRLTCCLKVGMNPRAVQGDNNDDTEWASEAEKPLPSVCDSTTQTCDIERPMKTKQELRRDTLVANLKSVYHRTDPQYMWEHTHPGQYDFKYAFYNTEVVSARTPLRPTAERVASLADVVDDFRRAFVLYADLIKSLPEFFQINEVDRMLFAKSRFASFYWWITANWSASVGCNGVCYANGAYHPAEVDDMPKSGGKLGVRIDYNGVSQKSLDNLVGPLKRLNLSEEERLVGAMMVIVADPVPNVEKETETILSRLRDQITEIMLLCMNGTDAQKAVRLGQLALLVSSITDIVYLSTENIQLSDVLHVIDLGDWSSELRQHRYMHKF</sequence>
<keyword evidence="6 11" id="KW-0805">Transcription regulation</keyword>
<gene>
    <name evidence="14" type="ORF">CBOVIS_LOCUS7185</name>
</gene>
<dbReference type="PROSITE" id="PS51030">
    <property type="entry name" value="NUCLEAR_REC_DBD_2"/>
    <property type="match status" value="1"/>
</dbReference>
<evidence type="ECO:0000256" key="5">
    <source>
        <dbReference type="ARBA" id="ARBA00022833"/>
    </source>
</evidence>
<keyword evidence="3 11" id="KW-0479">Metal-binding</keyword>
<evidence type="ECO:0000259" key="13">
    <source>
        <dbReference type="PROSITE" id="PS51843"/>
    </source>
</evidence>
<dbReference type="FunFam" id="3.30.50.10:FF:000030">
    <property type="entry name" value="Nuclear Hormone Receptor family"/>
    <property type="match status" value="1"/>
</dbReference>
<proteinExistence type="inferred from homology"/>
<keyword evidence="7 11" id="KW-0238">DNA-binding</keyword>
<dbReference type="GO" id="GO:0008270">
    <property type="term" value="F:zinc ion binding"/>
    <property type="evidence" value="ECO:0007669"/>
    <property type="project" value="UniProtKB-KW"/>
</dbReference>
<evidence type="ECO:0000256" key="4">
    <source>
        <dbReference type="ARBA" id="ARBA00022771"/>
    </source>
</evidence>
<keyword evidence="8 11" id="KW-0804">Transcription</keyword>